<dbReference type="InterPro" id="IPR012885">
    <property type="entry name" value="F-box_Sdz-33"/>
</dbReference>
<evidence type="ECO:0000259" key="1">
    <source>
        <dbReference type="Pfam" id="PF07735"/>
    </source>
</evidence>
<gene>
    <name evidence="2" type="primary">Cnig_chr_III.g11176</name>
    <name evidence="2" type="ORF">B9Z55_011176</name>
</gene>
<name>A0A2G5UIY1_9PELO</name>
<sequence length="329" mass="38430">MTDQRFSFHCLPDDLRLKVLQTTGHQEIIAYSFLSKKAFSTVKALRLPIFNVRITMKKQPEIEVTLSFISIKFELNMRENDEKMTHLNGFPVDVKVIYENSKIREFSEILSVWSDQGKSVGEWIQHLCSINQPKYCYIKTFHVREIEFDTQTLRNVFPKLGNTNIIFNHAEANEHDVQSAKNILKAFLVQAKCIGLEHVPLQDHFSLQHIGMGNLESLNMQYPRNMNVHDLSTLNAERIWIDTDQMSLRDLNWFLKLWMKGSNWKLKELAIFWDTDSLPDWIVLLRGLKAKPKGNSRKKFIIKNCREIFAEIETDYDEGTASIEFTVSN</sequence>
<proteinExistence type="predicted"/>
<reference evidence="3" key="1">
    <citation type="submission" date="2017-10" db="EMBL/GenBank/DDBJ databases">
        <title>Rapid genome shrinkage in a self-fertile nematode reveals novel sperm competition proteins.</title>
        <authorList>
            <person name="Yin D."/>
            <person name="Schwarz E.M."/>
            <person name="Thomas C.G."/>
            <person name="Felde R.L."/>
            <person name="Korf I.F."/>
            <person name="Cutter A.D."/>
            <person name="Schartner C.M."/>
            <person name="Ralston E.J."/>
            <person name="Meyer B.J."/>
            <person name="Haag E.S."/>
        </authorList>
    </citation>
    <scope>NUCLEOTIDE SEQUENCE [LARGE SCALE GENOMIC DNA]</scope>
    <source>
        <strain evidence="3">JU1422</strain>
    </source>
</reference>
<dbReference type="PANTHER" id="PTHR22899:SF0">
    <property type="entry name" value="F-BOX ASSOCIATED DOMAIN-CONTAINING PROTEIN-RELATED"/>
    <property type="match status" value="1"/>
</dbReference>
<dbReference type="Pfam" id="PF07735">
    <property type="entry name" value="FBA_2"/>
    <property type="match status" value="1"/>
</dbReference>
<keyword evidence="3" id="KW-1185">Reference proteome</keyword>
<dbReference type="OrthoDB" id="5832245at2759"/>
<evidence type="ECO:0000313" key="2">
    <source>
        <dbReference type="EMBL" id="PIC39515.1"/>
    </source>
</evidence>
<feature type="domain" description="Sdz-33 F-box" evidence="1">
    <location>
        <begin position="207"/>
        <end position="271"/>
    </location>
</feature>
<dbReference type="Proteomes" id="UP000230233">
    <property type="component" value="Chromosome III"/>
</dbReference>
<dbReference type="AlphaFoldDB" id="A0A2G5UIY1"/>
<evidence type="ECO:0000313" key="3">
    <source>
        <dbReference type="Proteomes" id="UP000230233"/>
    </source>
</evidence>
<dbReference type="EMBL" id="PDUG01000003">
    <property type="protein sequence ID" value="PIC39515.1"/>
    <property type="molecule type" value="Genomic_DNA"/>
</dbReference>
<dbReference type="InterPro" id="IPR053222">
    <property type="entry name" value="Zygotic_Embryogenesis-Asso"/>
</dbReference>
<accession>A0A2G5UIY1</accession>
<organism evidence="2 3">
    <name type="scientific">Caenorhabditis nigoni</name>
    <dbReference type="NCBI Taxonomy" id="1611254"/>
    <lineage>
        <taxon>Eukaryota</taxon>
        <taxon>Metazoa</taxon>
        <taxon>Ecdysozoa</taxon>
        <taxon>Nematoda</taxon>
        <taxon>Chromadorea</taxon>
        <taxon>Rhabditida</taxon>
        <taxon>Rhabditina</taxon>
        <taxon>Rhabditomorpha</taxon>
        <taxon>Rhabditoidea</taxon>
        <taxon>Rhabditidae</taxon>
        <taxon>Peloderinae</taxon>
        <taxon>Caenorhabditis</taxon>
    </lineage>
</organism>
<protein>
    <recommendedName>
        <fullName evidence="1">Sdz-33 F-box domain-containing protein</fullName>
    </recommendedName>
</protein>
<dbReference type="PANTHER" id="PTHR22899">
    <property type="entry name" value="CYCLIN-RELATED F-BOX FAMILY"/>
    <property type="match status" value="1"/>
</dbReference>
<comment type="caution">
    <text evidence="2">The sequence shown here is derived from an EMBL/GenBank/DDBJ whole genome shotgun (WGS) entry which is preliminary data.</text>
</comment>